<comment type="pathway">
    <text evidence="1">Cofactor biosynthesis; riboflavin biosynthesis.</text>
</comment>
<evidence type="ECO:0000256" key="3">
    <source>
        <dbReference type="ARBA" id="ARBA00023002"/>
    </source>
</evidence>
<dbReference type="Gene3D" id="3.40.430.10">
    <property type="entry name" value="Dihydrofolate Reductase, subunit A"/>
    <property type="match status" value="1"/>
</dbReference>
<dbReference type="SUPFAM" id="SSF53597">
    <property type="entry name" value="Dihydrofolate reductase-like"/>
    <property type="match status" value="1"/>
</dbReference>
<proteinExistence type="predicted"/>
<evidence type="ECO:0000313" key="6">
    <source>
        <dbReference type="Proteomes" id="UP000245631"/>
    </source>
</evidence>
<comment type="caution">
    <text evidence="5">The sequence shown here is derived from an EMBL/GenBank/DDBJ whole genome shotgun (WGS) entry which is preliminary data.</text>
</comment>
<dbReference type="GO" id="GO:0009231">
    <property type="term" value="P:riboflavin biosynthetic process"/>
    <property type="evidence" value="ECO:0007669"/>
    <property type="project" value="InterPro"/>
</dbReference>
<dbReference type="GeneID" id="61050683"/>
<evidence type="ECO:0000259" key="4">
    <source>
        <dbReference type="Pfam" id="PF01872"/>
    </source>
</evidence>
<keyword evidence="3" id="KW-0560">Oxidoreductase</keyword>
<dbReference type="Proteomes" id="UP000245631">
    <property type="component" value="Unassembled WGS sequence"/>
</dbReference>
<dbReference type="RefSeq" id="WP_109661368.1">
    <property type="nucleotide sequence ID" value="NZ_QGGH01000001.1"/>
</dbReference>
<keyword evidence="2" id="KW-0521">NADP</keyword>
<evidence type="ECO:0000256" key="1">
    <source>
        <dbReference type="ARBA" id="ARBA00005104"/>
    </source>
</evidence>
<dbReference type="InterPro" id="IPR050765">
    <property type="entry name" value="Riboflavin_Biosynth_HTPR"/>
</dbReference>
<dbReference type="EMBL" id="QGGH01000001">
    <property type="protein sequence ID" value="PWJ94667.1"/>
    <property type="molecule type" value="Genomic_DNA"/>
</dbReference>
<dbReference type="Pfam" id="PF01872">
    <property type="entry name" value="RibD_C"/>
    <property type="match status" value="1"/>
</dbReference>
<protein>
    <submittedName>
        <fullName evidence="5">Riboflavin biosynthesis pyrimidine reductase</fullName>
    </submittedName>
</protein>
<name>A0A8E2WIK5_RHILI</name>
<evidence type="ECO:0000313" key="5">
    <source>
        <dbReference type="EMBL" id="PWJ94667.1"/>
    </source>
</evidence>
<dbReference type="AlphaFoldDB" id="A0A8E2WIK5"/>
<dbReference type="InterPro" id="IPR002734">
    <property type="entry name" value="RibDG_C"/>
</dbReference>
<dbReference type="InterPro" id="IPR024072">
    <property type="entry name" value="DHFR-like_dom_sf"/>
</dbReference>
<reference evidence="5 6" key="1">
    <citation type="submission" date="2018-05" db="EMBL/GenBank/DDBJ databases">
        <title>Genomic Encyclopedia of Type Strains, Phase IV (KMG-IV): sequencing the most valuable type-strain genomes for metagenomic binning, comparative biology and taxonomic classification.</title>
        <authorList>
            <person name="Goeker M."/>
        </authorList>
    </citation>
    <scope>NUCLEOTIDE SEQUENCE [LARGE SCALE GENOMIC DNA]</scope>
    <source>
        <strain evidence="5 6">DSM 2626</strain>
    </source>
</reference>
<dbReference type="PANTHER" id="PTHR38011">
    <property type="entry name" value="DIHYDROFOLATE REDUCTASE FAMILY PROTEIN (AFU_ORTHOLOGUE AFUA_8G06820)"/>
    <property type="match status" value="1"/>
</dbReference>
<accession>A0A8E2WIK5</accession>
<gene>
    <name evidence="5" type="ORF">C8D77_1011353</name>
</gene>
<feature type="domain" description="Bacterial bifunctional deaminase-reductase C-terminal" evidence="4">
    <location>
        <begin position="3"/>
        <end position="223"/>
    </location>
</feature>
<sequence>MKPQIICHMLASLDGSLHPSRYTNSPDGSRAEWSSLYEHIHNDLAADGWIVGRVTMAEMSKAGAHPPAKAGKVDRPYHFAQMGAGSYAVALDASGKLHFSKPDIGGDHVVVLLGHAVADSHLAELTADGVSYIVAETADMDLAAMLEALGRELGIRRLLLEGGAGINGSFFAAGLVDELSLLVAPAIDGRAANQAFVEFGENGLAGKTQLSLKSCEALAHGLVHLRYAVTPG</sequence>
<organism evidence="5 6">
    <name type="scientific">Rhizobium loti</name>
    <name type="common">Mesorhizobium loti</name>
    <dbReference type="NCBI Taxonomy" id="381"/>
    <lineage>
        <taxon>Bacteria</taxon>
        <taxon>Pseudomonadati</taxon>
        <taxon>Pseudomonadota</taxon>
        <taxon>Alphaproteobacteria</taxon>
        <taxon>Hyphomicrobiales</taxon>
        <taxon>Phyllobacteriaceae</taxon>
        <taxon>Mesorhizobium</taxon>
    </lineage>
</organism>
<dbReference type="PANTHER" id="PTHR38011:SF7">
    <property type="entry name" value="2,5-DIAMINO-6-RIBOSYLAMINO-4(3H)-PYRIMIDINONE 5'-PHOSPHATE REDUCTASE"/>
    <property type="match status" value="1"/>
</dbReference>
<evidence type="ECO:0000256" key="2">
    <source>
        <dbReference type="ARBA" id="ARBA00022857"/>
    </source>
</evidence>
<dbReference type="GO" id="GO:0008703">
    <property type="term" value="F:5-amino-6-(5-phosphoribosylamino)uracil reductase activity"/>
    <property type="evidence" value="ECO:0007669"/>
    <property type="project" value="InterPro"/>
</dbReference>